<dbReference type="KEGG" id="psuu:Psuf_073030"/>
<reference evidence="1 2" key="2">
    <citation type="submission" date="2020-03" db="EMBL/GenBank/DDBJ databases">
        <authorList>
            <person name="Ichikawa N."/>
            <person name="Kimura A."/>
            <person name="Kitahashi Y."/>
            <person name="Uohara A."/>
        </authorList>
    </citation>
    <scope>NUCLEOTIDE SEQUENCE [LARGE SCALE GENOMIC DNA]</scope>
    <source>
        <strain evidence="1 2">NBRC 105367</strain>
    </source>
</reference>
<dbReference type="AlphaFoldDB" id="A0A6F8YV07"/>
<protein>
    <recommendedName>
        <fullName evidence="3">MftR C-terminal domain-containing protein</fullName>
    </recommendedName>
</protein>
<reference evidence="1 2" key="1">
    <citation type="submission" date="2020-03" db="EMBL/GenBank/DDBJ databases">
        <title>Whole genome shotgun sequence of Phytohabitans suffuscus NBRC 105367.</title>
        <authorList>
            <person name="Komaki H."/>
            <person name="Tamura T."/>
        </authorList>
    </citation>
    <scope>NUCLEOTIDE SEQUENCE [LARGE SCALE GENOMIC DNA]</scope>
    <source>
        <strain evidence="1 2">NBRC 105367</strain>
    </source>
</reference>
<accession>A0A6F8YV07</accession>
<evidence type="ECO:0000313" key="2">
    <source>
        <dbReference type="Proteomes" id="UP000503011"/>
    </source>
</evidence>
<keyword evidence="2" id="KW-1185">Reference proteome</keyword>
<organism evidence="1 2">
    <name type="scientific">Phytohabitans suffuscus</name>
    <dbReference type="NCBI Taxonomy" id="624315"/>
    <lineage>
        <taxon>Bacteria</taxon>
        <taxon>Bacillati</taxon>
        <taxon>Actinomycetota</taxon>
        <taxon>Actinomycetes</taxon>
        <taxon>Micromonosporales</taxon>
        <taxon>Micromonosporaceae</taxon>
    </lineage>
</organism>
<name>A0A6F8YV07_9ACTN</name>
<gene>
    <name evidence="1" type="ORF">Psuf_073030</name>
</gene>
<sequence length="113" mass="12446">MAAFTRYNLQWQPQLRSALRLSLEPPADRPAPDGSQRPLLRGGRAIAWVEDALAPLQHSHPHLDRRQLAVAIRSATGIESLVWLQDVAGQTPDQAAETVRRTARALLDAALRG</sequence>
<dbReference type="RefSeq" id="WP_180214594.1">
    <property type="nucleotide sequence ID" value="NZ_AP022871.1"/>
</dbReference>
<evidence type="ECO:0000313" key="1">
    <source>
        <dbReference type="EMBL" id="BCB89990.1"/>
    </source>
</evidence>
<dbReference type="Proteomes" id="UP000503011">
    <property type="component" value="Chromosome"/>
</dbReference>
<proteinExistence type="predicted"/>
<dbReference type="EMBL" id="AP022871">
    <property type="protein sequence ID" value="BCB89990.1"/>
    <property type="molecule type" value="Genomic_DNA"/>
</dbReference>
<evidence type="ECO:0008006" key="3">
    <source>
        <dbReference type="Google" id="ProtNLM"/>
    </source>
</evidence>